<dbReference type="SUPFAM" id="SSF111369">
    <property type="entry name" value="HlyD-like secretion proteins"/>
    <property type="match status" value="1"/>
</dbReference>
<organism evidence="5">
    <name type="scientific">Leptolyngbya sp. NK1-12</name>
    <dbReference type="NCBI Taxonomy" id="2547451"/>
    <lineage>
        <taxon>Bacteria</taxon>
        <taxon>Bacillati</taxon>
        <taxon>Cyanobacteriota</taxon>
        <taxon>Cyanophyceae</taxon>
        <taxon>Leptolyngbyales</taxon>
        <taxon>Leptolyngbyaceae</taxon>
        <taxon>Leptolyngbya group</taxon>
        <taxon>Leptolyngbya</taxon>
    </lineage>
</organism>
<dbReference type="NCBIfam" id="TIGR02971">
    <property type="entry name" value="heterocyst_DevB"/>
    <property type="match status" value="1"/>
</dbReference>
<protein>
    <submittedName>
        <fullName evidence="5">HlyD family efflux transporter periplasmic adaptor subunit</fullName>
    </submittedName>
</protein>
<name>A0AA96WAM9_9CYAN</name>
<dbReference type="Gene3D" id="1.10.287.470">
    <property type="entry name" value="Helix hairpin bin"/>
    <property type="match status" value="1"/>
</dbReference>
<keyword evidence="4" id="KW-0812">Transmembrane</keyword>
<dbReference type="PANTHER" id="PTHR32347:SF27">
    <property type="entry name" value="RND EFFLUX PUMP MEMBRANE FUSION PROTEIN BARREL-SANDWICH DOMAIN-CONTAINING PROTEIN"/>
    <property type="match status" value="1"/>
</dbReference>
<reference evidence="5" key="1">
    <citation type="submission" date="2020-05" db="EMBL/GenBank/DDBJ databases">
        <authorList>
            <person name="Zhu T."/>
            <person name="Keshari N."/>
            <person name="Lu X."/>
        </authorList>
    </citation>
    <scope>NUCLEOTIDE SEQUENCE</scope>
    <source>
        <strain evidence="5">NK1-12</strain>
    </source>
</reference>
<evidence type="ECO:0000313" key="5">
    <source>
        <dbReference type="EMBL" id="WNZ21638.1"/>
    </source>
</evidence>
<dbReference type="AlphaFoldDB" id="A0AA96WAM9"/>
<evidence type="ECO:0000256" key="1">
    <source>
        <dbReference type="ARBA" id="ARBA00004196"/>
    </source>
</evidence>
<dbReference type="InterPro" id="IPR014315">
    <property type="entry name" value="ABC_heterocyst_DevB"/>
</dbReference>
<keyword evidence="4" id="KW-0472">Membrane</keyword>
<comment type="subcellular location">
    <subcellularLocation>
        <location evidence="1">Cell envelope</location>
    </subcellularLocation>
</comment>
<evidence type="ECO:0000256" key="3">
    <source>
        <dbReference type="SAM" id="Coils"/>
    </source>
</evidence>
<accession>A0AA96WAM9</accession>
<dbReference type="EMBL" id="CP053586">
    <property type="protein sequence ID" value="WNZ21638.1"/>
    <property type="molecule type" value="Genomic_DNA"/>
</dbReference>
<keyword evidence="4" id="KW-1133">Transmembrane helix</keyword>
<dbReference type="GO" id="GO:0030313">
    <property type="term" value="C:cell envelope"/>
    <property type="evidence" value="ECO:0007669"/>
    <property type="project" value="UniProtKB-SubCell"/>
</dbReference>
<keyword evidence="2 3" id="KW-0175">Coiled coil</keyword>
<proteinExistence type="predicted"/>
<gene>
    <name evidence="5" type="ORF">HJG54_01290</name>
</gene>
<feature type="coiled-coil region" evidence="3">
    <location>
        <begin position="215"/>
        <end position="267"/>
    </location>
</feature>
<dbReference type="RefSeq" id="WP_316432901.1">
    <property type="nucleotide sequence ID" value="NZ_CP053586.1"/>
</dbReference>
<dbReference type="Gene3D" id="2.40.30.170">
    <property type="match status" value="1"/>
</dbReference>
<evidence type="ECO:0000256" key="2">
    <source>
        <dbReference type="ARBA" id="ARBA00023054"/>
    </source>
</evidence>
<dbReference type="PANTHER" id="PTHR32347">
    <property type="entry name" value="EFFLUX SYSTEM COMPONENT YKNX-RELATED"/>
    <property type="match status" value="1"/>
</dbReference>
<sequence>MRLQQLGRLNRSTIALLAAAIAVAGSSFYYSVSQFGRNPAETVPSSPAQEPIAALGRLEPVSEVVSLSVSTTLRNDRVKQLLVQRGDRVQANQVIAILESYDRLQAALLEAQEQVWVAESRLAQVRAGAKSGEIAAQQAEVARLQQQLQGEVTTQAATLARRQAEVEVAQTEYDRYLTLYQQGAVAASTLDQRRLTLATAQAQFNEVQANRNRTAETLQTQIRQAQSTLNQIAEVRPVDVQTAQAEVRQAAAAVQRAQAELNEAIIRAPISGKILEVHTQSGEAIAEAGIVDLGNTNQMEVVAEVYQSDIHQVRNGQVATITSDAFTGELQGTVHQLGQQVNQQKVFSRQPGENLDRRIVEVRIRLNATDSQRVANLTNLQVQVAIQSDYVR</sequence>
<dbReference type="InterPro" id="IPR050465">
    <property type="entry name" value="UPF0194_transport"/>
</dbReference>
<evidence type="ECO:0000256" key="4">
    <source>
        <dbReference type="SAM" id="Phobius"/>
    </source>
</evidence>
<feature type="transmembrane region" description="Helical" evidence="4">
    <location>
        <begin position="12"/>
        <end position="32"/>
    </location>
</feature>